<gene>
    <name evidence="2" type="ORF">HMPREF9440_00501</name>
</gene>
<dbReference type="PANTHER" id="PTHR33221">
    <property type="entry name" value="WINGED HELIX-TURN-HELIX TRANSCRIPTIONAL REGULATOR, RRF2 FAMILY"/>
    <property type="match status" value="1"/>
</dbReference>
<dbReference type="GO" id="GO:0003677">
    <property type="term" value="F:DNA binding"/>
    <property type="evidence" value="ECO:0007669"/>
    <property type="project" value="UniProtKB-KW"/>
</dbReference>
<evidence type="ECO:0000313" key="3">
    <source>
        <dbReference type="Proteomes" id="UP000004956"/>
    </source>
</evidence>
<comment type="caution">
    <text evidence="2">The sequence shown here is derived from an EMBL/GenBank/DDBJ whole genome shotgun (WGS) entry which is preliminary data.</text>
</comment>
<dbReference type="OrthoDB" id="9795923at2"/>
<reference evidence="2 3" key="1">
    <citation type="submission" date="2011-11" db="EMBL/GenBank/DDBJ databases">
        <authorList>
            <person name="Weinstock G."/>
            <person name="Sodergren E."/>
            <person name="Clifton S."/>
            <person name="Fulton L."/>
            <person name="Fulton B."/>
            <person name="Courtney L."/>
            <person name="Fronick C."/>
            <person name="Harrison M."/>
            <person name="Strong C."/>
            <person name="Farmer C."/>
            <person name="Delahaunty K."/>
            <person name="Markovic C."/>
            <person name="Hall O."/>
            <person name="Minx P."/>
            <person name="Tomlinson C."/>
            <person name="Mitreva M."/>
            <person name="Hou S."/>
            <person name="Chen J."/>
            <person name="Wollam A."/>
            <person name="Pepin K.H."/>
            <person name="Johnson M."/>
            <person name="Bhonagiri V."/>
            <person name="Zhang X."/>
            <person name="Suruliraj S."/>
            <person name="Warren W."/>
            <person name="Chinwalla A."/>
            <person name="Mardis E.R."/>
            <person name="Wilson R.K."/>
        </authorList>
    </citation>
    <scope>NUCLEOTIDE SEQUENCE [LARGE SCALE GENOMIC DNA]</scope>
    <source>
        <strain evidence="2 3">YIT 11816</strain>
    </source>
</reference>
<dbReference type="GO" id="GO:0005829">
    <property type="term" value="C:cytosol"/>
    <property type="evidence" value="ECO:0007669"/>
    <property type="project" value="TreeGrafter"/>
</dbReference>
<dbReference type="Gene3D" id="1.10.10.10">
    <property type="entry name" value="Winged helix-like DNA-binding domain superfamily/Winged helix DNA-binding domain"/>
    <property type="match status" value="1"/>
</dbReference>
<dbReference type="Proteomes" id="UP000004956">
    <property type="component" value="Unassembled WGS sequence"/>
</dbReference>
<keyword evidence="1" id="KW-0238">DNA-binding</keyword>
<organism evidence="2 3">
    <name type="scientific">Sutterella parvirubra YIT 11816</name>
    <dbReference type="NCBI Taxonomy" id="762967"/>
    <lineage>
        <taxon>Bacteria</taxon>
        <taxon>Pseudomonadati</taxon>
        <taxon>Pseudomonadota</taxon>
        <taxon>Betaproteobacteria</taxon>
        <taxon>Burkholderiales</taxon>
        <taxon>Sutterellaceae</taxon>
        <taxon>Sutterella</taxon>
    </lineage>
</organism>
<dbReference type="InterPro" id="IPR000944">
    <property type="entry name" value="Tscrpt_reg_Rrf2"/>
</dbReference>
<evidence type="ECO:0000313" key="2">
    <source>
        <dbReference type="EMBL" id="EHY32111.1"/>
    </source>
</evidence>
<dbReference type="HOGENOM" id="CLU_107144_2_0_4"/>
<dbReference type="PANTHER" id="PTHR33221:SF4">
    <property type="entry name" value="HTH-TYPE TRANSCRIPTIONAL REPRESSOR NSRR"/>
    <property type="match status" value="1"/>
</dbReference>
<evidence type="ECO:0000256" key="1">
    <source>
        <dbReference type="ARBA" id="ARBA00023125"/>
    </source>
</evidence>
<protein>
    <submittedName>
        <fullName evidence="2">Putative HTH-type transcriptional repressor NsrR</fullName>
    </submittedName>
</protein>
<dbReference type="SUPFAM" id="SSF46785">
    <property type="entry name" value="Winged helix' DNA-binding domain"/>
    <property type="match status" value="1"/>
</dbReference>
<dbReference type="AlphaFoldDB" id="H3KCP8"/>
<dbReference type="RefSeq" id="WP_008541038.1">
    <property type="nucleotide sequence ID" value="NZ_JH604884.1"/>
</dbReference>
<dbReference type="EMBL" id="AFBQ01000058">
    <property type="protein sequence ID" value="EHY32111.1"/>
    <property type="molecule type" value="Genomic_DNA"/>
</dbReference>
<dbReference type="Pfam" id="PF02082">
    <property type="entry name" value="Rrf2"/>
    <property type="match status" value="1"/>
</dbReference>
<sequence length="174" mass="20175">MRLTRFTDLSLRVLMYLAYVNRSRLVTVSELAEKIDWTQNHVTKVVHRLGQERWITTVRGRLGGVALDKDPSEYRLGDLVRRLEGNESLFDCNEPACHLEGCQLTHYYASALEAFYEELNKITLADAVDNAKLRATYAKIDRRFRGLDVRPVPKPVVPVISLIRRKKRPDDEEY</sequence>
<dbReference type="STRING" id="762967.HMPREF9440_00501"/>
<dbReference type="GO" id="GO:0003700">
    <property type="term" value="F:DNA-binding transcription factor activity"/>
    <property type="evidence" value="ECO:0007669"/>
    <property type="project" value="TreeGrafter"/>
</dbReference>
<dbReference type="PATRIC" id="fig|762967.3.peg.413"/>
<dbReference type="PROSITE" id="PS51197">
    <property type="entry name" value="HTH_RRF2_2"/>
    <property type="match status" value="1"/>
</dbReference>
<dbReference type="InterPro" id="IPR036390">
    <property type="entry name" value="WH_DNA-bd_sf"/>
</dbReference>
<dbReference type="InterPro" id="IPR036388">
    <property type="entry name" value="WH-like_DNA-bd_sf"/>
</dbReference>
<name>H3KCP8_9BURK</name>
<keyword evidence="3" id="KW-1185">Reference proteome</keyword>
<accession>H3KCP8</accession>
<dbReference type="NCBIfam" id="TIGR00738">
    <property type="entry name" value="rrf2_super"/>
    <property type="match status" value="1"/>
</dbReference>
<proteinExistence type="predicted"/>